<evidence type="ECO:0000313" key="11">
    <source>
        <dbReference type="Proteomes" id="UP001158576"/>
    </source>
</evidence>
<feature type="transmembrane region" description="Helical" evidence="9">
    <location>
        <begin position="131"/>
        <end position="148"/>
    </location>
</feature>
<feature type="transmembrane region" description="Helical" evidence="9">
    <location>
        <begin position="101"/>
        <end position="119"/>
    </location>
</feature>
<dbReference type="PANTHER" id="PTHR10778">
    <property type="entry name" value="SOLUTE CARRIER FAMILY 35 MEMBER B"/>
    <property type="match status" value="1"/>
</dbReference>
<feature type="transmembrane region" description="Helical" evidence="9">
    <location>
        <begin position="155"/>
        <end position="173"/>
    </location>
</feature>
<gene>
    <name evidence="10" type="ORF">OKIOD_LOCUS5084</name>
</gene>
<dbReference type="InterPro" id="IPR013657">
    <property type="entry name" value="SCL35B1-4/HUT1"/>
</dbReference>
<dbReference type="PANTHER" id="PTHR10778:SF10">
    <property type="entry name" value="SOLUTE CARRIER FAMILY 35 MEMBER B1"/>
    <property type="match status" value="1"/>
</dbReference>
<dbReference type="Proteomes" id="UP001158576">
    <property type="component" value="Chromosome XSR"/>
</dbReference>
<evidence type="ECO:0000313" key="10">
    <source>
        <dbReference type="EMBL" id="CAG5094404.1"/>
    </source>
</evidence>
<dbReference type="SUPFAM" id="SSF103481">
    <property type="entry name" value="Multidrug resistance efflux transporter EmrE"/>
    <property type="match status" value="1"/>
</dbReference>
<evidence type="ECO:0000256" key="9">
    <source>
        <dbReference type="SAM" id="Phobius"/>
    </source>
</evidence>
<evidence type="ECO:0000256" key="2">
    <source>
        <dbReference type="ARBA" id="ARBA00010694"/>
    </source>
</evidence>
<comment type="similarity">
    <text evidence="2">Belongs to the nucleotide-sugar transporter family. SLC35B subfamily.</text>
</comment>
<keyword evidence="4 9" id="KW-0812">Transmembrane</keyword>
<sequence length="330" mass="36904">MHDIDVENNPLLTAAKSQNAKTVVSSVAQKRLLLVKCFTAVISCYLVYGVCHESITRQLYEGERFTFTLWLISVQTLTNMTVASIIVQLSSRPGEVDKTPFKYYFACALFFCGAIFGSNQALQYLSYPSQVVGKACKPIPVLILSGLVGRKSYNYVKYLCVLTLVLGITMFLYHPTDETVQKQGVGHGLLIFSLICDGLCGGMQEKVRSKFCPNENHMMLWTNLCSFLILFPFCFLSGDFFGGNAFIPRHPEILPRILAFCICSVAGQYFIFLTIKHFGPLTVSIITTCRKFFSVLFSVLIFGNVLTVQQWIGAIIVFTGLIVDIYFGEH</sequence>
<keyword evidence="11" id="KW-1185">Reference proteome</keyword>
<organism evidence="10 11">
    <name type="scientific">Oikopleura dioica</name>
    <name type="common">Tunicate</name>
    <dbReference type="NCBI Taxonomy" id="34765"/>
    <lineage>
        <taxon>Eukaryota</taxon>
        <taxon>Metazoa</taxon>
        <taxon>Chordata</taxon>
        <taxon>Tunicata</taxon>
        <taxon>Appendicularia</taxon>
        <taxon>Copelata</taxon>
        <taxon>Oikopleuridae</taxon>
        <taxon>Oikopleura</taxon>
    </lineage>
</organism>
<dbReference type="InterPro" id="IPR037185">
    <property type="entry name" value="EmrE-like"/>
</dbReference>
<keyword evidence="5" id="KW-0256">Endoplasmic reticulum</keyword>
<feature type="transmembrane region" description="Helical" evidence="9">
    <location>
        <begin position="33"/>
        <end position="55"/>
    </location>
</feature>
<evidence type="ECO:0000256" key="5">
    <source>
        <dbReference type="ARBA" id="ARBA00022824"/>
    </source>
</evidence>
<name>A0ABN7S748_OIKDI</name>
<comment type="subcellular location">
    <subcellularLocation>
        <location evidence="1">Endoplasmic reticulum membrane</location>
        <topology evidence="1">Multi-pass membrane protein</topology>
    </subcellularLocation>
</comment>
<reference evidence="10 11" key="1">
    <citation type="submission" date="2021-04" db="EMBL/GenBank/DDBJ databases">
        <authorList>
            <person name="Bliznina A."/>
        </authorList>
    </citation>
    <scope>NUCLEOTIDE SEQUENCE [LARGE SCALE GENOMIC DNA]</scope>
</reference>
<feature type="transmembrane region" description="Helical" evidence="9">
    <location>
        <begin position="253"/>
        <end position="274"/>
    </location>
</feature>
<keyword evidence="7 9" id="KW-0472">Membrane</keyword>
<feature type="transmembrane region" description="Helical" evidence="9">
    <location>
        <begin position="224"/>
        <end position="247"/>
    </location>
</feature>
<proteinExistence type="inferred from homology"/>
<evidence type="ECO:0000256" key="7">
    <source>
        <dbReference type="ARBA" id="ARBA00023136"/>
    </source>
</evidence>
<evidence type="ECO:0000256" key="4">
    <source>
        <dbReference type="ARBA" id="ARBA00022692"/>
    </source>
</evidence>
<feature type="transmembrane region" description="Helical" evidence="9">
    <location>
        <begin position="67"/>
        <end position="89"/>
    </location>
</feature>
<evidence type="ECO:0000256" key="6">
    <source>
        <dbReference type="ARBA" id="ARBA00022989"/>
    </source>
</evidence>
<keyword evidence="3" id="KW-0813">Transport</keyword>
<keyword evidence="6 9" id="KW-1133">Transmembrane helix</keyword>
<evidence type="ECO:0000256" key="3">
    <source>
        <dbReference type="ARBA" id="ARBA00022448"/>
    </source>
</evidence>
<dbReference type="EMBL" id="OU015569">
    <property type="protein sequence ID" value="CAG5094404.1"/>
    <property type="molecule type" value="Genomic_DNA"/>
</dbReference>
<feature type="transmembrane region" description="Helical" evidence="9">
    <location>
        <begin position="185"/>
        <end position="203"/>
    </location>
</feature>
<protein>
    <recommendedName>
        <fullName evidence="8">Solute carrier family 35 member B1</fullName>
    </recommendedName>
</protein>
<accession>A0ABN7S748</accession>
<dbReference type="Pfam" id="PF08449">
    <property type="entry name" value="UAA"/>
    <property type="match status" value="1"/>
</dbReference>
<evidence type="ECO:0000256" key="1">
    <source>
        <dbReference type="ARBA" id="ARBA00004477"/>
    </source>
</evidence>
<evidence type="ECO:0000256" key="8">
    <source>
        <dbReference type="ARBA" id="ARBA00040754"/>
    </source>
</evidence>